<feature type="transmembrane region" description="Helical" evidence="1">
    <location>
        <begin position="196"/>
        <end position="218"/>
    </location>
</feature>
<evidence type="ECO:0000313" key="3">
    <source>
        <dbReference type="Proteomes" id="UP000305874"/>
    </source>
</evidence>
<keyword evidence="1" id="KW-1133">Transmembrane helix</keyword>
<keyword evidence="1" id="KW-0472">Membrane</keyword>
<dbReference type="AlphaFoldDB" id="A0A5S3Z6X9"/>
<sequence>MEASMLINAREELRNKQRDQQLAHLLKSNQHNFIHLNDREFFDYAVNVKRTQGHSNERIAAWFESIMERANIVPELWRAHRDWVKNGSGLVPLGLDVAALTAIALEMQRSGSVFEKFKVKSYSGKNYIIFKGYSGLRRHLTGTRYLANNPKLVSFGIGKLGAQSSIKQGFVLTILISAGFHALEQLIDDSKTWHDFIGGLSVDVAIAAASSGIAWGAVTAVVGTAATVAVGPMIAVVVVGAALAGLAYTFIDTDAIAEKIAASLRAVENDLKQSFQQARREIDRAQRWYEQDPIGFMHRLFGLPYSGGYR</sequence>
<name>A0A5S3Z6X9_9GAMM</name>
<proteinExistence type="predicted"/>
<keyword evidence="1" id="KW-0812">Transmembrane</keyword>
<feature type="transmembrane region" description="Helical" evidence="1">
    <location>
        <begin position="230"/>
        <end position="251"/>
    </location>
</feature>
<dbReference type="EMBL" id="PNCG01000009">
    <property type="protein sequence ID" value="TMP87337.1"/>
    <property type="molecule type" value="Genomic_DNA"/>
</dbReference>
<organism evidence="2 3">
    <name type="scientific">Pseudoalteromonas ruthenica</name>
    <dbReference type="NCBI Taxonomy" id="151081"/>
    <lineage>
        <taxon>Bacteria</taxon>
        <taxon>Pseudomonadati</taxon>
        <taxon>Pseudomonadota</taxon>
        <taxon>Gammaproteobacteria</taxon>
        <taxon>Alteromonadales</taxon>
        <taxon>Pseudoalteromonadaceae</taxon>
        <taxon>Pseudoalteromonas</taxon>
    </lineage>
</organism>
<gene>
    <name evidence="2" type="ORF">CWC05_09630</name>
</gene>
<evidence type="ECO:0000256" key="1">
    <source>
        <dbReference type="SAM" id="Phobius"/>
    </source>
</evidence>
<accession>A0A5S3Z6X9</accession>
<comment type="caution">
    <text evidence="2">The sequence shown here is derived from an EMBL/GenBank/DDBJ whole genome shotgun (WGS) entry which is preliminary data.</text>
</comment>
<reference evidence="2 3" key="1">
    <citation type="submission" date="2017-12" db="EMBL/GenBank/DDBJ databases">
        <authorList>
            <person name="Paulsen S."/>
            <person name="Gram L.K."/>
        </authorList>
    </citation>
    <scope>NUCLEOTIDE SEQUENCE [LARGE SCALE GENOMIC DNA]</scope>
    <source>
        <strain evidence="2 3">S2897</strain>
    </source>
</reference>
<reference evidence="3" key="2">
    <citation type="submission" date="2019-06" db="EMBL/GenBank/DDBJ databases">
        <title>Co-occurence of chitin degradation, pigmentation and bioactivity in marine Pseudoalteromonas.</title>
        <authorList>
            <person name="Sonnenschein E.C."/>
            <person name="Bech P.K."/>
        </authorList>
    </citation>
    <scope>NUCLEOTIDE SEQUENCE [LARGE SCALE GENOMIC DNA]</scope>
    <source>
        <strain evidence="3">S2897</strain>
    </source>
</reference>
<protein>
    <submittedName>
        <fullName evidence="2">Uncharacterized protein</fullName>
    </submittedName>
</protein>
<evidence type="ECO:0000313" key="2">
    <source>
        <dbReference type="EMBL" id="TMP87337.1"/>
    </source>
</evidence>
<dbReference type="Proteomes" id="UP000305874">
    <property type="component" value="Unassembled WGS sequence"/>
</dbReference>